<evidence type="ECO:0000256" key="10">
    <source>
        <dbReference type="ARBA" id="ARBA00022840"/>
    </source>
</evidence>
<keyword evidence="7 13" id="KW-0808">Transferase</keyword>
<evidence type="ECO:0000256" key="5">
    <source>
        <dbReference type="ARBA" id="ARBA00022516"/>
    </source>
</evidence>
<dbReference type="GO" id="GO:0009029">
    <property type="term" value="F:lipid-A 4'-kinase activity"/>
    <property type="evidence" value="ECO:0007669"/>
    <property type="project" value="UniProtKB-UniRule"/>
</dbReference>
<organism evidence="14 15">
    <name type="scientific">Christiangramia sediminis</name>
    <dbReference type="NCBI Taxonomy" id="2881336"/>
    <lineage>
        <taxon>Bacteria</taxon>
        <taxon>Pseudomonadati</taxon>
        <taxon>Bacteroidota</taxon>
        <taxon>Flavobacteriia</taxon>
        <taxon>Flavobacteriales</taxon>
        <taxon>Flavobacteriaceae</taxon>
        <taxon>Christiangramia</taxon>
    </lineage>
</organism>
<evidence type="ECO:0000256" key="3">
    <source>
        <dbReference type="ARBA" id="ARBA00012071"/>
    </source>
</evidence>
<evidence type="ECO:0000256" key="1">
    <source>
        <dbReference type="ARBA" id="ARBA00002274"/>
    </source>
</evidence>
<sequence length="336" mass="38499">MPNLRKLLYPFSVLYHTITGTRNILYDQNILQSRSYDLPVICVGNLNTGGTGKSPMIEYLLSILTEDYKTATLSRGYKRESKGFRLVELQDSAILTGDEPLQFKNKYPQSIVAVDANRREGIAKLLKYSPDVVLLDDAFQHRKVEAGFNILLTAYGDLYVNDLLLPGGNLRESASGAGRADVIVVTKCPEDLSETEMEKIEKQLKPLSHQKVFFTAISYSEKVFSEERSLEFGNIKTEDFMLVTGIANPEPLLKYIQEKGLDLKHLQFPDHHNFTEKELKKLQDLPRILTTEKDYMRLKGRISTDKLFYLPIQVNFLRNREDFNSKIFSFIKKNEV</sequence>
<comment type="caution">
    <text evidence="14">The sequence shown here is derived from an EMBL/GenBank/DDBJ whole genome shotgun (WGS) entry which is preliminary data.</text>
</comment>
<dbReference type="HAMAP" id="MF_00409">
    <property type="entry name" value="LpxK"/>
    <property type="match status" value="1"/>
</dbReference>
<dbReference type="SUPFAM" id="SSF52540">
    <property type="entry name" value="P-loop containing nucleoside triphosphate hydrolases"/>
    <property type="match status" value="1"/>
</dbReference>
<dbReference type="InterPro" id="IPR003758">
    <property type="entry name" value="LpxK"/>
</dbReference>
<dbReference type="RefSeq" id="WP_229339736.1">
    <property type="nucleotide sequence ID" value="NZ_JAJBZG010000002.1"/>
</dbReference>
<evidence type="ECO:0000256" key="6">
    <source>
        <dbReference type="ARBA" id="ARBA00022556"/>
    </source>
</evidence>
<reference evidence="14" key="1">
    <citation type="submission" date="2021-10" db="EMBL/GenBank/DDBJ databases">
        <title>Gramella sp. ASW11-100T, isolated from marine sediment.</title>
        <authorList>
            <person name="Xia C."/>
        </authorList>
    </citation>
    <scope>NUCLEOTIDE SEQUENCE</scope>
    <source>
        <strain evidence="14">ASW11-100</strain>
    </source>
</reference>
<evidence type="ECO:0000256" key="7">
    <source>
        <dbReference type="ARBA" id="ARBA00022679"/>
    </source>
</evidence>
<evidence type="ECO:0000256" key="12">
    <source>
        <dbReference type="ARBA" id="ARBA00029757"/>
    </source>
</evidence>
<comment type="caution">
    <text evidence="13">Lacks conserved residue(s) required for the propagation of feature annotation.</text>
</comment>
<evidence type="ECO:0000256" key="13">
    <source>
        <dbReference type="HAMAP-Rule" id="MF_00409"/>
    </source>
</evidence>
<name>A0A9X1LIN9_9FLAO</name>
<gene>
    <name evidence="13 14" type="primary">lpxK</name>
    <name evidence="14" type="ORF">LGQ90_07500</name>
</gene>
<dbReference type="InterPro" id="IPR027417">
    <property type="entry name" value="P-loop_NTPase"/>
</dbReference>
<comment type="function">
    <text evidence="1 13">Transfers the gamma-phosphate of ATP to the 4'-position of a tetraacyldisaccharide 1-phosphate intermediate (termed DS-1-P) to form tetraacyldisaccharide 1,4'-bis-phosphate (lipid IVA).</text>
</comment>
<dbReference type="GO" id="GO:0009244">
    <property type="term" value="P:lipopolysaccharide core region biosynthetic process"/>
    <property type="evidence" value="ECO:0007669"/>
    <property type="project" value="TreeGrafter"/>
</dbReference>
<keyword evidence="6 13" id="KW-0441">Lipid A biosynthesis</keyword>
<protein>
    <recommendedName>
        <fullName evidence="4 13">Tetraacyldisaccharide 4'-kinase</fullName>
        <ecNumber evidence="3 13">2.7.1.130</ecNumber>
    </recommendedName>
    <alternativeName>
        <fullName evidence="12 13">Lipid A 4'-kinase</fullName>
    </alternativeName>
</protein>
<dbReference type="Proteomes" id="UP001139414">
    <property type="component" value="Unassembled WGS sequence"/>
</dbReference>
<dbReference type="GO" id="GO:0005524">
    <property type="term" value="F:ATP binding"/>
    <property type="evidence" value="ECO:0007669"/>
    <property type="project" value="UniProtKB-UniRule"/>
</dbReference>
<keyword evidence="11 13" id="KW-0443">Lipid metabolism</keyword>
<dbReference type="Pfam" id="PF02606">
    <property type="entry name" value="LpxK"/>
    <property type="match status" value="1"/>
</dbReference>
<evidence type="ECO:0000256" key="11">
    <source>
        <dbReference type="ARBA" id="ARBA00023098"/>
    </source>
</evidence>
<evidence type="ECO:0000313" key="15">
    <source>
        <dbReference type="Proteomes" id="UP001139414"/>
    </source>
</evidence>
<evidence type="ECO:0000256" key="8">
    <source>
        <dbReference type="ARBA" id="ARBA00022741"/>
    </source>
</evidence>
<accession>A0A9X1LIN9</accession>
<evidence type="ECO:0000256" key="4">
    <source>
        <dbReference type="ARBA" id="ARBA00016436"/>
    </source>
</evidence>
<dbReference type="PANTHER" id="PTHR42724">
    <property type="entry name" value="TETRAACYLDISACCHARIDE 4'-KINASE"/>
    <property type="match status" value="1"/>
</dbReference>
<proteinExistence type="inferred from homology"/>
<keyword evidence="5 13" id="KW-0444">Lipid biosynthesis</keyword>
<comment type="similarity">
    <text evidence="13">Belongs to the LpxK family.</text>
</comment>
<comment type="catalytic activity">
    <reaction evidence="13">
        <text>a lipid A disaccharide + ATP = a lipid IVA + ADP + H(+)</text>
        <dbReference type="Rhea" id="RHEA:67840"/>
        <dbReference type="ChEBI" id="CHEBI:15378"/>
        <dbReference type="ChEBI" id="CHEBI:30616"/>
        <dbReference type="ChEBI" id="CHEBI:176343"/>
        <dbReference type="ChEBI" id="CHEBI:176425"/>
        <dbReference type="ChEBI" id="CHEBI:456216"/>
        <dbReference type="EC" id="2.7.1.130"/>
    </reaction>
</comment>
<keyword evidence="10 13" id="KW-0067">ATP-binding</keyword>
<dbReference type="GO" id="GO:0009245">
    <property type="term" value="P:lipid A biosynthetic process"/>
    <property type="evidence" value="ECO:0007669"/>
    <property type="project" value="UniProtKB-UniRule"/>
</dbReference>
<dbReference type="PANTHER" id="PTHR42724:SF1">
    <property type="entry name" value="TETRAACYLDISACCHARIDE 4'-KINASE, MITOCHONDRIAL-RELATED"/>
    <property type="match status" value="1"/>
</dbReference>
<dbReference type="EMBL" id="JAJBZG010000002">
    <property type="protein sequence ID" value="MCB7481105.1"/>
    <property type="molecule type" value="Genomic_DNA"/>
</dbReference>
<evidence type="ECO:0000256" key="9">
    <source>
        <dbReference type="ARBA" id="ARBA00022777"/>
    </source>
</evidence>
<keyword evidence="8 13" id="KW-0547">Nucleotide-binding</keyword>
<keyword evidence="9 13" id="KW-0418">Kinase</keyword>
<evidence type="ECO:0000256" key="2">
    <source>
        <dbReference type="ARBA" id="ARBA00004870"/>
    </source>
</evidence>
<dbReference type="EC" id="2.7.1.130" evidence="3 13"/>
<keyword evidence="15" id="KW-1185">Reference proteome</keyword>
<dbReference type="GO" id="GO:0005886">
    <property type="term" value="C:plasma membrane"/>
    <property type="evidence" value="ECO:0007669"/>
    <property type="project" value="TreeGrafter"/>
</dbReference>
<evidence type="ECO:0000313" key="14">
    <source>
        <dbReference type="EMBL" id="MCB7481105.1"/>
    </source>
</evidence>
<dbReference type="AlphaFoldDB" id="A0A9X1LIN9"/>
<comment type="pathway">
    <text evidence="2 13">Glycolipid biosynthesis; lipid IV(A) biosynthesis; lipid IV(A) from (3R)-3-hydroxytetradecanoyl-[acyl-carrier-protein] and UDP-N-acetyl-alpha-D-glucosamine: step 6/6.</text>
</comment>
<dbReference type="NCBIfam" id="TIGR00682">
    <property type="entry name" value="lpxK"/>
    <property type="match status" value="1"/>
</dbReference>